<reference evidence="1" key="1">
    <citation type="submission" date="2020-09" db="EMBL/GenBank/DDBJ databases">
        <title>Pelobacter alkaliphilus sp. nov., a novel anaerobic arsenate-reducing bacterium from terrestrial mud volcano.</title>
        <authorList>
            <person name="Khomyakova M.A."/>
            <person name="Merkel A.Y."/>
            <person name="Slobodkin A.I."/>
        </authorList>
    </citation>
    <scope>NUCLEOTIDE SEQUENCE</scope>
    <source>
        <strain evidence="1">M08fum</strain>
    </source>
</reference>
<dbReference type="PRINTS" id="PR00313">
    <property type="entry name" value="CABNDNGRPT"/>
</dbReference>
<dbReference type="Gene3D" id="2.150.10.10">
    <property type="entry name" value="Serralysin-like metalloprotease, C-terminal"/>
    <property type="match status" value="1"/>
</dbReference>
<evidence type="ECO:0000313" key="2">
    <source>
        <dbReference type="Proteomes" id="UP000632828"/>
    </source>
</evidence>
<accession>A0A8J6QZ75</accession>
<evidence type="ECO:0008006" key="3">
    <source>
        <dbReference type="Google" id="ProtNLM"/>
    </source>
</evidence>
<dbReference type="EMBL" id="JACWUN010000033">
    <property type="protein sequence ID" value="MBD1401913.1"/>
    <property type="molecule type" value="Genomic_DNA"/>
</dbReference>
<comment type="caution">
    <text evidence="1">The sequence shown here is derived from an EMBL/GenBank/DDBJ whole genome shotgun (WGS) entry which is preliminary data.</text>
</comment>
<dbReference type="SUPFAM" id="SSF51120">
    <property type="entry name" value="beta-Roll"/>
    <property type="match status" value="1"/>
</dbReference>
<dbReference type="AlphaFoldDB" id="A0A8J6QZ75"/>
<organism evidence="1 2">
    <name type="scientific">Pelovirga terrestris</name>
    <dbReference type="NCBI Taxonomy" id="2771352"/>
    <lineage>
        <taxon>Bacteria</taxon>
        <taxon>Pseudomonadati</taxon>
        <taxon>Thermodesulfobacteriota</taxon>
        <taxon>Desulfuromonadia</taxon>
        <taxon>Geobacterales</taxon>
        <taxon>Geobacteraceae</taxon>
        <taxon>Pelovirga</taxon>
    </lineage>
</organism>
<name>A0A8J6QZ75_9BACT</name>
<evidence type="ECO:0000313" key="1">
    <source>
        <dbReference type="EMBL" id="MBD1401913.1"/>
    </source>
</evidence>
<dbReference type="Proteomes" id="UP000632828">
    <property type="component" value="Unassembled WGS sequence"/>
</dbReference>
<protein>
    <recommendedName>
        <fullName evidence="3">Calcium-binding protein</fullName>
    </recommendedName>
</protein>
<gene>
    <name evidence="1" type="ORF">ICT70_14730</name>
</gene>
<dbReference type="InterPro" id="IPR011049">
    <property type="entry name" value="Serralysin-like_metalloprot_C"/>
</dbReference>
<dbReference type="RefSeq" id="WP_191157981.1">
    <property type="nucleotide sequence ID" value="NZ_JACWUN010000033.1"/>
</dbReference>
<sequence length="568" mass="56469">MFTAPAHNSVSLVVGGDVPATTAAVVAGTAAVPKDESQNEVIYGNVSVDDHAVGVDSTIETIALDGYGNAAVGDVTDVDALKTLTLRNSDGSTVVNTDVATLSLVLDNMGDAATANVNLDGAGANVETLTITSENDESDVNLTAAAVKALTINAGADLDLSRSAVSTVLETVSITGAGEVDLGDITAATGLDSLNASANTGGVTATVNAATANVGDLTEYIFSGGDDDVTLADSTVNTKVSLGAGNDKISLATGTTSLSAVIDGGAGTNTLHMDAADAVNASATTTFETKIDNFQKLSLGASAVDHTVKLGNMNDIDYVISTGVVTTKTLTIQGMLNNGTLELTTAGSNDVIVEMADATGANDTFNIVTKVSATNLIFGKVEVADVENINIAATDTAPGTAASPNIQTATLTVDADSAETIVITGNSHLNLTTTTGTDLVLVDASAMTGKLDYAATVDELVVLGGSGADTLDASGASQVVLNGGAGNDTLIAGELAQLTGGAGADTFEMNVEGGVVGYATILDFNSGDVIDTGSNVGGTNFVTTKIAYAGTAVFQDVANKAITETALG</sequence>
<keyword evidence="2" id="KW-1185">Reference proteome</keyword>
<proteinExistence type="predicted"/>